<keyword evidence="2" id="KW-1185">Reference proteome</keyword>
<comment type="caution">
    <text evidence="1">The sequence shown here is derived from an EMBL/GenBank/DDBJ whole genome shotgun (WGS) entry which is preliminary data.</text>
</comment>
<sequence length="130" mass="14718">MGKGYKLPARIRYEYEMEKEAKLKYAHGVWGGVNPHGEIELNFYTESDKLPTVSERIIAPDGSIGHEMIPVESEQKVVIRDIHSRIVMNYNTARAMYDWLDEKLTALEAEWDATGTGPMFDGPETGGLEQ</sequence>
<dbReference type="AlphaFoldDB" id="A0A7J0BI81"/>
<protein>
    <submittedName>
        <fullName evidence="1">Uncharacterized protein</fullName>
    </submittedName>
</protein>
<accession>A0A7J0BI81</accession>
<reference evidence="1 2" key="1">
    <citation type="submission" date="2020-05" db="EMBL/GenBank/DDBJ databases">
        <title>Draft genome sequence of Desulfovibrio sp. strain HN2T.</title>
        <authorList>
            <person name="Ueno A."/>
            <person name="Tamazawa S."/>
            <person name="Tamamura S."/>
            <person name="Murakami T."/>
            <person name="Kiyama T."/>
            <person name="Inomata H."/>
            <person name="Amano Y."/>
            <person name="Miyakawa K."/>
            <person name="Tamaki H."/>
            <person name="Naganuma T."/>
            <person name="Kaneko K."/>
        </authorList>
    </citation>
    <scope>NUCLEOTIDE SEQUENCE [LARGE SCALE GENOMIC DNA]</scope>
    <source>
        <strain evidence="1 2">HN2</strain>
    </source>
</reference>
<gene>
    <name evidence="1" type="ORF">DSM101010T_18380</name>
</gene>
<evidence type="ECO:0000313" key="2">
    <source>
        <dbReference type="Proteomes" id="UP000503840"/>
    </source>
</evidence>
<proteinExistence type="predicted"/>
<evidence type="ECO:0000313" key="1">
    <source>
        <dbReference type="EMBL" id="GFM33473.1"/>
    </source>
</evidence>
<dbReference type="EMBL" id="BLVO01000013">
    <property type="protein sequence ID" value="GFM33473.1"/>
    <property type="molecule type" value="Genomic_DNA"/>
</dbReference>
<name>A0A7J0BI81_9BACT</name>
<dbReference type="Proteomes" id="UP000503840">
    <property type="component" value="Unassembled WGS sequence"/>
</dbReference>
<dbReference type="RefSeq" id="WP_174405132.1">
    <property type="nucleotide sequence ID" value="NZ_BLVO01000013.1"/>
</dbReference>
<organism evidence="1 2">
    <name type="scientific">Desulfovibrio subterraneus</name>
    <dbReference type="NCBI Taxonomy" id="2718620"/>
    <lineage>
        <taxon>Bacteria</taxon>
        <taxon>Pseudomonadati</taxon>
        <taxon>Thermodesulfobacteriota</taxon>
        <taxon>Desulfovibrionia</taxon>
        <taxon>Desulfovibrionales</taxon>
        <taxon>Desulfovibrionaceae</taxon>
        <taxon>Desulfovibrio</taxon>
    </lineage>
</organism>